<dbReference type="PANTHER" id="PTHR43305:SF1">
    <property type="entry name" value="FAMILY N-ACETYLTRANSFERASE, PUTATIVE (AFU_ORTHOLOGUE AFUA_2G01380)-RELATED"/>
    <property type="match status" value="1"/>
</dbReference>
<name>F9XCJ4_ZYMTI</name>
<dbReference type="InParanoid" id="F9XCJ4"/>
<dbReference type="OMA" id="GCCALRP"/>
<dbReference type="Proteomes" id="UP000008062">
    <property type="component" value="Chromosome 5"/>
</dbReference>
<dbReference type="Gene3D" id="3.40.630.30">
    <property type="match status" value="1"/>
</dbReference>
<dbReference type="InterPro" id="IPR016181">
    <property type="entry name" value="Acyl_CoA_acyltransferase"/>
</dbReference>
<proteinExistence type="predicted"/>
<gene>
    <name evidence="2" type="ORF">MYCGRDRAFT_42031</name>
</gene>
<dbReference type="RefSeq" id="XP_003852607.1">
    <property type="nucleotide sequence ID" value="XM_003852559.1"/>
</dbReference>
<evidence type="ECO:0000313" key="2">
    <source>
        <dbReference type="EMBL" id="EGP87583.1"/>
    </source>
</evidence>
<dbReference type="GO" id="GO:0016747">
    <property type="term" value="F:acyltransferase activity, transferring groups other than amino-acyl groups"/>
    <property type="evidence" value="ECO:0007669"/>
    <property type="project" value="InterPro"/>
</dbReference>
<dbReference type="AlphaFoldDB" id="F9XCJ4"/>
<evidence type="ECO:0000259" key="1">
    <source>
        <dbReference type="PROSITE" id="PS51186"/>
    </source>
</evidence>
<dbReference type="eggNOG" id="KOG3139">
    <property type="taxonomic scope" value="Eukaryota"/>
</dbReference>
<reference evidence="2 3" key="1">
    <citation type="journal article" date="2011" name="PLoS Genet.">
        <title>Finished genome of the fungal wheat pathogen Mycosphaerella graminicola reveals dispensome structure, chromosome plasticity, and stealth pathogenesis.</title>
        <authorList>
            <person name="Goodwin S.B."/>
            <person name="Ben M'barek S."/>
            <person name="Dhillon B."/>
            <person name="Wittenberg A.H.J."/>
            <person name="Crane C.F."/>
            <person name="Hane J.K."/>
            <person name="Foster A.J."/>
            <person name="Van der Lee T.A.J."/>
            <person name="Grimwood J."/>
            <person name="Aerts A."/>
            <person name="Antoniw J."/>
            <person name="Bailey A."/>
            <person name="Bluhm B."/>
            <person name="Bowler J."/>
            <person name="Bristow J."/>
            <person name="van der Burgt A."/>
            <person name="Canto-Canche B."/>
            <person name="Churchill A.C.L."/>
            <person name="Conde-Ferraez L."/>
            <person name="Cools H.J."/>
            <person name="Coutinho P.M."/>
            <person name="Csukai M."/>
            <person name="Dehal P."/>
            <person name="De Wit P."/>
            <person name="Donzelli B."/>
            <person name="van de Geest H.C."/>
            <person name="van Ham R.C.H.J."/>
            <person name="Hammond-Kosack K.E."/>
            <person name="Henrissat B."/>
            <person name="Kilian A."/>
            <person name="Kobayashi A.K."/>
            <person name="Koopmann E."/>
            <person name="Kourmpetis Y."/>
            <person name="Kuzniar A."/>
            <person name="Lindquist E."/>
            <person name="Lombard V."/>
            <person name="Maliepaard C."/>
            <person name="Martins N."/>
            <person name="Mehrabi R."/>
            <person name="Nap J.P.H."/>
            <person name="Ponomarenko A."/>
            <person name="Rudd J.J."/>
            <person name="Salamov A."/>
            <person name="Schmutz J."/>
            <person name="Schouten H.J."/>
            <person name="Shapiro H."/>
            <person name="Stergiopoulos I."/>
            <person name="Torriani S.F.F."/>
            <person name="Tu H."/>
            <person name="de Vries R.P."/>
            <person name="Waalwijk C."/>
            <person name="Ware S.B."/>
            <person name="Wiebenga A."/>
            <person name="Zwiers L.-H."/>
            <person name="Oliver R.P."/>
            <person name="Grigoriev I.V."/>
            <person name="Kema G.H.J."/>
        </authorList>
    </citation>
    <scope>NUCLEOTIDE SEQUENCE [LARGE SCALE GENOMIC DNA]</scope>
    <source>
        <strain evidence="3">CBS 115943 / IPO323</strain>
    </source>
</reference>
<sequence>MSASQQGIIIWSVQTEEDVHATASLFEAYAQSLVIDLTFHDVSGALASLFGKYAPPVEALLLAHKTPSGGPVGCVGLRPLSMAGTCEMKHLYVDQEGRGLGLGRALASRIIVEAKRLGYRAILLNTLRSIETTIGLCKSLGFVEVDAHYYTPLENTVNLRLELQA</sequence>
<keyword evidence="3" id="KW-1185">Reference proteome</keyword>
<dbReference type="InterPro" id="IPR052777">
    <property type="entry name" value="Acetyltransferase_Enz"/>
</dbReference>
<dbReference type="SUPFAM" id="SSF55729">
    <property type="entry name" value="Acyl-CoA N-acyltransferases (Nat)"/>
    <property type="match status" value="1"/>
</dbReference>
<dbReference type="STRING" id="336722.F9XCJ4"/>
<dbReference type="InterPro" id="IPR000182">
    <property type="entry name" value="GNAT_dom"/>
</dbReference>
<dbReference type="GeneID" id="13393989"/>
<organism evidence="2 3">
    <name type="scientific">Zymoseptoria tritici (strain CBS 115943 / IPO323)</name>
    <name type="common">Speckled leaf blotch fungus</name>
    <name type="synonym">Septoria tritici</name>
    <dbReference type="NCBI Taxonomy" id="336722"/>
    <lineage>
        <taxon>Eukaryota</taxon>
        <taxon>Fungi</taxon>
        <taxon>Dikarya</taxon>
        <taxon>Ascomycota</taxon>
        <taxon>Pezizomycotina</taxon>
        <taxon>Dothideomycetes</taxon>
        <taxon>Dothideomycetidae</taxon>
        <taxon>Mycosphaerellales</taxon>
        <taxon>Mycosphaerellaceae</taxon>
        <taxon>Zymoseptoria</taxon>
    </lineage>
</organism>
<accession>F9XCJ4</accession>
<dbReference type="OrthoDB" id="41532at2759"/>
<dbReference type="PROSITE" id="PS51186">
    <property type="entry name" value="GNAT"/>
    <property type="match status" value="1"/>
</dbReference>
<protein>
    <recommendedName>
        <fullName evidence="1">N-acetyltransferase domain-containing protein</fullName>
    </recommendedName>
</protein>
<feature type="domain" description="N-acetyltransferase" evidence="1">
    <location>
        <begin position="8"/>
        <end position="164"/>
    </location>
</feature>
<dbReference type="CDD" id="cd04301">
    <property type="entry name" value="NAT_SF"/>
    <property type="match status" value="1"/>
</dbReference>
<dbReference type="Pfam" id="PF13508">
    <property type="entry name" value="Acetyltransf_7"/>
    <property type="match status" value="1"/>
</dbReference>
<dbReference type="PANTHER" id="PTHR43305">
    <property type="entry name" value="FAMILY N-ACETYLTRANSFERASE, PUTATIVE (AFU_ORTHOLOGUE AFUA_2G01380)-RELATED"/>
    <property type="match status" value="1"/>
</dbReference>
<evidence type="ECO:0000313" key="3">
    <source>
        <dbReference type="Proteomes" id="UP000008062"/>
    </source>
</evidence>
<dbReference type="HOGENOM" id="CLU_013985_11_0_1"/>
<dbReference type="KEGG" id="ztr:MYCGRDRAFT_42031"/>
<dbReference type="EMBL" id="CM001200">
    <property type="protein sequence ID" value="EGP87583.1"/>
    <property type="molecule type" value="Genomic_DNA"/>
</dbReference>